<dbReference type="RefSeq" id="WP_199037555.1">
    <property type="nucleotide sequence ID" value="NZ_JAELXS010000005.1"/>
</dbReference>
<comment type="caution">
    <text evidence="1">The sequence shown here is derived from an EMBL/GenBank/DDBJ whole genome shotgun (WGS) entry which is preliminary data.</text>
</comment>
<dbReference type="InterPro" id="IPR023214">
    <property type="entry name" value="HAD_sf"/>
</dbReference>
<dbReference type="Proteomes" id="UP000640426">
    <property type="component" value="Unassembled WGS sequence"/>
</dbReference>
<organism evidence="1 2">
    <name type="scientific">Sphingomonas mollis</name>
    <dbReference type="NCBI Taxonomy" id="2795726"/>
    <lineage>
        <taxon>Bacteria</taxon>
        <taxon>Pseudomonadati</taxon>
        <taxon>Pseudomonadota</taxon>
        <taxon>Alphaproteobacteria</taxon>
        <taxon>Sphingomonadales</taxon>
        <taxon>Sphingomonadaceae</taxon>
        <taxon>Sphingomonas</taxon>
    </lineage>
</organism>
<keyword evidence="1" id="KW-0378">Hydrolase</keyword>
<dbReference type="Gene3D" id="3.40.50.1000">
    <property type="entry name" value="HAD superfamily/HAD-like"/>
    <property type="match status" value="1"/>
</dbReference>
<protein>
    <submittedName>
        <fullName evidence="1">HAD family hydrolase</fullName>
    </submittedName>
</protein>
<dbReference type="SUPFAM" id="SSF56784">
    <property type="entry name" value="HAD-like"/>
    <property type="match status" value="1"/>
</dbReference>
<evidence type="ECO:0000313" key="2">
    <source>
        <dbReference type="Proteomes" id="UP000640426"/>
    </source>
</evidence>
<dbReference type="InterPro" id="IPR036412">
    <property type="entry name" value="HAD-like_sf"/>
</dbReference>
<keyword evidence="2" id="KW-1185">Reference proteome</keyword>
<sequence length="799" mass="87851">MPQTIQPHRLAQALDGHRGIKMLSLDCFDTLLWRDVHASHDIFELLDGVTPRQRRWADQAARKDRKLAYGASNEVTLREIYAKLLPNLDAAAREAYVEREIAAEARHCYAFAPTVELMREAKRRGLPVIIVSDSYLERDQLEGLIRAAAGDEVADMIDTIFCSCEYRSSKSERLFDTVLKHTAMRPDGILHIGDNKHADAISGMRHGLQALHLVQFADATVQRLRQERTAGALMMGGGTAFQPHRATLSLNEGAITGPAEAMGFAAVGPIMTNFAHWIAAEAAELNQAHGGKVHLMFLMRDGYLPQEVFAAIHPTIDTHAIEISRFAATSASLTDAAAIRKFIIEEIGHGAGIDFLRQLHVVGDEAHELLDGLPEDDPHALADALQTDEWVEKISARGEAYADRLADYIRVKIDPARGDTLMLVDVGYKGTVQGKIAAQIADTFGVKVAGRYLLLLEDEISGLDKRGMLALRNHDVATLETLMSAFIVLEQFCTLPQGSVVDYREGGQTVRAAVQIRREQNSIREAVQAGCLSFARTDGTAMIRRTAVSPDAAHRGAVSALARLLYLPLADEIKVMTRFEHDWNLGGDFVALLFDPDAAERGLRERGLFYLKNSRRLFLPAELRGQGLPTSLTLLTQRRFGLDLRFPDFADHTLPVTVLMTDGNKAFTDVVQAHPTHQGYYVAAVPIGAGRYTVGVQFGRDFELVQIESACFLPVSSFLDGEAATRLTTNATPYFEDMEQIAPDIFRCGNAESFLMVAPPPVQDRVSMMLAITFRPLVKRCAAPSSTPTTMSVLTGATA</sequence>
<proteinExistence type="predicted"/>
<dbReference type="EMBL" id="JAELXS010000005">
    <property type="protein sequence ID" value="MBJ6122130.1"/>
    <property type="molecule type" value="Genomic_DNA"/>
</dbReference>
<accession>A0ABS0XQR8</accession>
<name>A0ABS0XQR8_9SPHN</name>
<evidence type="ECO:0000313" key="1">
    <source>
        <dbReference type="EMBL" id="MBJ6122130.1"/>
    </source>
</evidence>
<dbReference type="Pfam" id="PF00702">
    <property type="entry name" value="Hydrolase"/>
    <property type="match status" value="1"/>
</dbReference>
<gene>
    <name evidence="1" type="ORF">JAO74_10030</name>
</gene>
<reference evidence="2" key="1">
    <citation type="submission" date="2020-12" db="EMBL/GenBank/DDBJ databases">
        <title>Hymenobacter sp.</title>
        <authorList>
            <person name="Kim M.K."/>
        </authorList>
    </citation>
    <scope>NUCLEOTIDE SEQUENCE [LARGE SCALE GENOMIC DNA]</scope>
    <source>
        <strain evidence="2">BT553</strain>
    </source>
</reference>
<dbReference type="GO" id="GO:0016787">
    <property type="term" value="F:hydrolase activity"/>
    <property type="evidence" value="ECO:0007669"/>
    <property type="project" value="UniProtKB-KW"/>
</dbReference>